<protein>
    <recommendedName>
        <fullName evidence="5">Reverse transcriptase zinc-binding domain-containing protein</fullName>
    </recommendedName>
</protein>
<sequence>MNLIQGDKWNAQTLGNTFPQDIVKDILKIQISQDDRAKTLIWSPSKSGIFSIKSVYLSSQDSRFYPPNPNITFNWKKLWSSCLHNRHKQLLWKIILNIIPCRGRLNWLFKVNDTSCFFCKHHTETVDHLFLHCPFIKNIWFKSFWSFNLTNFSNLSLIQWHSLIFEDKGSLFPLSDKKDEFIMFTAILFDNVWQSRNLKAHGKNSPSVQELELNVSRQANAHWKSRIETRQITASTLAKWSPPPDGWIKINVDAAYDDGVAFTGLVCRDKNGTILLASTKKFSCLDPLTAESLAILEACNLNQPFLDQKVIVESDCLEAITWLNGNATNRFWSSSPVLDKIKSFWSFWPKWRFKFISRNSNGAPHTLAKWAKSCNFVGIVPLHSIPVSVFCDIGHLFVVSQV</sequence>
<keyword evidence="4" id="KW-1185">Reference proteome</keyword>
<dbReference type="InterPro" id="IPR044730">
    <property type="entry name" value="RNase_H-like_dom_plant"/>
</dbReference>
<accession>A0ABD3CNK0</accession>
<dbReference type="Gene3D" id="3.30.420.10">
    <property type="entry name" value="Ribonuclease H-like superfamily/Ribonuclease H"/>
    <property type="match status" value="1"/>
</dbReference>
<organism evidence="3 4">
    <name type="scientific">Castilleja foliolosa</name>
    <dbReference type="NCBI Taxonomy" id="1961234"/>
    <lineage>
        <taxon>Eukaryota</taxon>
        <taxon>Viridiplantae</taxon>
        <taxon>Streptophyta</taxon>
        <taxon>Embryophyta</taxon>
        <taxon>Tracheophyta</taxon>
        <taxon>Spermatophyta</taxon>
        <taxon>Magnoliopsida</taxon>
        <taxon>eudicotyledons</taxon>
        <taxon>Gunneridae</taxon>
        <taxon>Pentapetalae</taxon>
        <taxon>asterids</taxon>
        <taxon>lamiids</taxon>
        <taxon>Lamiales</taxon>
        <taxon>Orobanchaceae</taxon>
        <taxon>Pedicularideae</taxon>
        <taxon>Castillejinae</taxon>
        <taxon>Castilleja</taxon>
    </lineage>
</organism>
<feature type="domain" description="RNase H type-1" evidence="1">
    <location>
        <begin position="251"/>
        <end position="371"/>
    </location>
</feature>
<name>A0ABD3CNK0_9LAMI</name>
<dbReference type="InterPro" id="IPR036397">
    <property type="entry name" value="RNaseH_sf"/>
</dbReference>
<evidence type="ECO:0000313" key="4">
    <source>
        <dbReference type="Proteomes" id="UP001632038"/>
    </source>
</evidence>
<proteinExistence type="predicted"/>
<comment type="caution">
    <text evidence="3">The sequence shown here is derived from an EMBL/GenBank/DDBJ whole genome shotgun (WGS) entry which is preliminary data.</text>
</comment>
<evidence type="ECO:0008006" key="5">
    <source>
        <dbReference type="Google" id="ProtNLM"/>
    </source>
</evidence>
<dbReference type="InterPro" id="IPR002156">
    <property type="entry name" value="RNaseH_domain"/>
</dbReference>
<reference evidence="4" key="1">
    <citation type="journal article" date="2024" name="IScience">
        <title>Strigolactones Initiate the Formation of Haustorium-like Structures in Castilleja.</title>
        <authorList>
            <person name="Buerger M."/>
            <person name="Peterson D."/>
            <person name="Chory J."/>
        </authorList>
    </citation>
    <scope>NUCLEOTIDE SEQUENCE [LARGE SCALE GENOMIC DNA]</scope>
</reference>
<dbReference type="SUPFAM" id="SSF53098">
    <property type="entry name" value="Ribonuclease H-like"/>
    <property type="match status" value="1"/>
</dbReference>
<dbReference type="InterPro" id="IPR026960">
    <property type="entry name" value="RVT-Znf"/>
</dbReference>
<dbReference type="AlphaFoldDB" id="A0ABD3CNK0"/>
<dbReference type="PANTHER" id="PTHR47723:SF19">
    <property type="entry name" value="POLYNUCLEOTIDYL TRANSFERASE, RIBONUCLEASE H-LIKE SUPERFAMILY PROTEIN"/>
    <property type="match status" value="1"/>
</dbReference>
<evidence type="ECO:0000313" key="3">
    <source>
        <dbReference type="EMBL" id="KAL3631535.1"/>
    </source>
</evidence>
<dbReference type="EMBL" id="JAVIJP010000032">
    <property type="protein sequence ID" value="KAL3631535.1"/>
    <property type="molecule type" value="Genomic_DNA"/>
</dbReference>
<dbReference type="Pfam" id="PF13456">
    <property type="entry name" value="RVT_3"/>
    <property type="match status" value="1"/>
</dbReference>
<feature type="domain" description="Reverse transcriptase zinc-binding" evidence="2">
    <location>
        <begin position="50"/>
        <end position="140"/>
    </location>
</feature>
<dbReference type="Proteomes" id="UP001632038">
    <property type="component" value="Unassembled WGS sequence"/>
</dbReference>
<evidence type="ECO:0000259" key="2">
    <source>
        <dbReference type="Pfam" id="PF13966"/>
    </source>
</evidence>
<dbReference type="CDD" id="cd06222">
    <property type="entry name" value="RNase_H_like"/>
    <property type="match status" value="1"/>
</dbReference>
<dbReference type="PANTHER" id="PTHR47723">
    <property type="entry name" value="OS05G0353850 PROTEIN"/>
    <property type="match status" value="1"/>
</dbReference>
<dbReference type="InterPro" id="IPR012337">
    <property type="entry name" value="RNaseH-like_sf"/>
</dbReference>
<dbReference type="InterPro" id="IPR053151">
    <property type="entry name" value="RNase_H-like"/>
</dbReference>
<gene>
    <name evidence="3" type="ORF">CASFOL_024519</name>
</gene>
<dbReference type="Pfam" id="PF13966">
    <property type="entry name" value="zf-RVT"/>
    <property type="match status" value="1"/>
</dbReference>
<evidence type="ECO:0000259" key="1">
    <source>
        <dbReference type="Pfam" id="PF13456"/>
    </source>
</evidence>